<reference evidence="1 2" key="1">
    <citation type="submission" date="2016-10" db="EMBL/GenBank/DDBJ databases">
        <authorList>
            <person name="de Groot N.N."/>
        </authorList>
    </citation>
    <scope>NUCLEOTIDE SEQUENCE [LARGE SCALE GENOMIC DNA]</scope>
    <source>
        <strain evidence="1 2">NLAE-zl-G339</strain>
    </source>
</reference>
<proteinExistence type="predicted"/>
<organism evidence="1 2">
    <name type="scientific">Bacteroides xylanisolvens</name>
    <dbReference type="NCBI Taxonomy" id="371601"/>
    <lineage>
        <taxon>Bacteria</taxon>
        <taxon>Pseudomonadati</taxon>
        <taxon>Bacteroidota</taxon>
        <taxon>Bacteroidia</taxon>
        <taxon>Bacteroidales</taxon>
        <taxon>Bacteroidaceae</taxon>
        <taxon>Bacteroides</taxon>
    </lineage>
</organism>
<protein>
    <submittedName>
        <fullName evidence="1">Uncharacterized protein</fullName>
    </submittedName>
</protein>
<name>A0A174CD68_9BACE</name>
<gene>
    <name evidence="1" type="ORF">SAMN04487924_13651</name>
</gene>
<evidence type="ECO:0000313" key="1">
    <source>
        <dbReference type="EMBL" id="SEB13656.1"/>
    </source>
</evidence>
<dbReference type="Proteomes" id="UP000183040">
    <property type="component" value="Unassembled WGS sequence"/>
</dbReference>
<dbReference type="AlphaFoldDB" id="A0A174CD68"/>
<dbReference type="EMBL" id="FNRP01000036">
    <property type="protein sequence ID" value="SEB13656.1"/>
    <property type="molecule type" value="Genomic_DNA"/>
</dbReference>
<accession>A0A174CD68</accession>
<evidence type="ECO:0000313" key="2">
    <source>
        <dbReference type="Proteomes" id="UP000183040"/>
    </source>
</evidence>
<sequence length="57" mass="7125">MTILLIFFHLSAFWGIFLLRKQQIYKEKDDIYQIYPVFKVFIHHYFEIMITFDVYNS</sequence>